<protein>
    <submittedName>
        <fullName evidence="6">Formate hydrogenlyase subunit 4</fullName>
    </submittedName>
</protein>
<sequence length="284" mass="31785">MLAQYIMLVFVGLLIAPLAGGLIAGLDRRVTARVQSRFGPPLLQPFYDVAKLLGKEPMIVNSWQVFCAYMYLLGAVLSVVLLFLQSDLLLIFFVQAIGALFLVFGAMSAPSPYSQVGAQRELMQILAYEPLLILVFVGIYLATGSFQISDILAHEQPLLFKLPLLFIVLGYALTIKLRKSPFDFSTSHHAHQELVKGVTTEFSGPYLAIIEVAHWYETVLVLGLVALFWSTSLWGMLALLLGTYFLEILIDNTMARLTWRWMLSYVWIVGLVLSVLNLSWLYAS</sequence>
<comment type="subcellular location">
    <subcellularLocation>
        <location evidence="1">Membrane</location>
        <topology evidence="1">Multi-pass membrane protein</topology>
    </subcellularLocation>
</comment>
<organism evidence="6 7">
    <name type="scientific">Desulfocurvibacter africanus PCS</name>
    <dbReference type="NCBI Taxonomy" id="1262666"/>
    <lineage>
        <taxon>Bacteria</taxon>
        <taxon>Pseudomonadati</taxon>
        <taxon>Thermodesulfobacteriota</taxon>
        <taxon>Desulfovibrionia</taxon>
        <taxon>Desulfovibrionales</taxon>
        <taxon>Desulfovibrionaceae</taxon>
        <taxon>Desulfocurvibacter</taxon>
    </lineage>
</organism>
<dbReference type="InterPro" id="IPR052561">
    <property type="entry name" value="ComplexI_Subunit1"/>
</dbReference>
<dbReference type="PANTHER" id="PTHR43359">
    <property type="entry name" value="FORMATE HYDROGENLYASE SUBUNIT 4"/>
    <property type="match status" value="1"/>
</dbReference>
<feature type="transmembrane region" description="Helical" evidence="5">
    <location>
        <begin position="125"/>
        <end position="146"/>
    </location>
</feature>
<gene>
    <name evidence="6" type="ORF">PCS_02096</name>
</gene>
<reference evidence="6 7" key="1">
    <citation type="journal article" date="2013" name="Genome Announc.">
        <title>Draft Genome Sequence for Desulfovibrio africanus Strain PCS.</title>
        <authorList>
            <person name="Brown S.D."/>
            <person name="Utturkar S.M."/>
            <person name="Arkin A.P."/>
            <person name="Deutschbauer A.M."/>
            <person name="Elias D.A."/>
            <person name="Hazen T.C."/>
            <person name="Chakraborty R."/>
        </authorList>
    </citation>
    <scope>NUCLEOTIDE SEQUENCE [LARGE SCALE GENOMIC DNA]</scope>
    <source>
        <strain evidence="6 7">PCS</strain>
    </source>
</reference>
<feature type="transmembrane region" description="Helical" evidence="5">
    <location>
        <begin position="158"/>
        <end position="175"/>
    </location>
</feature>
<evidence type="ECO:0000256" key="2">
    <source>
        <dbReference type="ARBA" id="ARBA00022692"/>
    </source>
</evidence>
<evidence type="ECO:0000256" key="3">
    <source>
        <dbReference type="ARBA" id="ARBA00022989"/>
    </source>
</evidence>
<proteinExistence type="predicted"/>
<keyword evidence="4 5" id="KW-0472">Membrane</keyword>
<dbReference type="OrthoDB" id="9778499at2"/>
<dbReference type="PATRIC" id="fig|1262666.3.peg.2127"/>
<feature type="transmembrane region" description="Helical" evidence="5">
    <location>
        <begin position="90"/>
        <end position="113"/>
    </location>
</feature>
<dbReference type="RefSeq" id="WP_005986916.1">
    <property type="nucleotide sequence ID" value="NZ_AOSV01000020.1"/>
</dbReference>
<accession>M5Q2A6</accession>
<evidence type="ECO:0000256" key="5">
    <source>
        <dbReference type="SAM" id="Phobius"/>
    </source>
</evidence>
<dbReference type="Pfam" id="PF00146">
    <property type="entry name" value="NADHdh"/>
    <property type="match status" value="1"/>
</dbReference>
<dbReference type="PANTHER" id="PTHR43359:SF1">
    <property type="entry name" value="FORMATE HYDROGENLYASE SUBUNIT 4-RELATED"/>
    <property type="match status" value="1"/>
</dbReference>
<dbReference type="InterPro" id="IPR001694">
    <property type="entry name" value="NADH_UbQ_OxRdtase_su1/FPO"/>
</dbReference>
<keyword evidence="3 5" id="KW-1133">Transmembrane helix</keyword>
<dbReference type="AlphaFoldDB" id="M5Q2A6"/>
<feature type="transmembrane region" description="Helical" evidence="5">
    <location>
        <begin position="65"/>
        <end position="84"/>
    </location>
</feature>
<evidence type="ECO:0000313" key="7">
    <source>
        <dbReference type="Proteomes" id="UP000011922"/>
    </source>
</evidence>
<dbReference type="GO" id="GO:0005886">
    <property type="term" value="C:plasma membrane"/>
    <property type="evidence" value="ECO:0007669"/>
    <property type="project" value="TreeGrafter"/>
</dbReference>
<dbReference type="EMBL" id="AOSV01000020">
    <property type="protein sequence ID" value="EMG37258.1"/>
    <property type="molecule type" value="Genomic_DNA"/>
</dbReference>
<evidence type="ECO:0000256" key="1">
    <source>
        <dbReference type="ARBA" id="ARBA00004141"/>
    </source>
</evidence>
<keyword evidence="6" id="KW-0456">Lyase</keyword>
<evidence type="ECO:0000313" key="6">
    <source>
        <dbReference type="EMBL" id="EMG37258.1"/>
    </source>
</evidence>
<feature type="transmembrane region" description="Helical" evidence="5">
    <location>
        <begin position="262"/>
        <end position="283"/>
    </location>
</feature>
<feature type="transmembrane region" description="Helical" evidence="5">
    <location>
        <begin position="6"/>
        <end position="26"/>
    </location>
</feature>
<dbReference type="Proteomes" id="UP000011922">
    <property type="component" value="Unassembled WGS sequence"/>
</dbReference>
<keyword evidence="2 5" id="KW-0812">Transmembrane</keyword>
<name>M5Q2A6_DESAF</name>
<dbReference type="GO" id="GO:0016829">
    <property type="term" value="F:lyase activity"/>
    <property type="evidence" value="ECO:0007669"/>
    <property type="project" value="UniProtKB-KW"/>
</dbReference>
<comment type="caution">
    <text evidence="6">The sequence shown here is derived from an EMBL/GenBank/DDBJ whole genome shotgun (WGS) entry which is preliminary data.</text>
</comment>
<evidence type="ECO:0000256" key="4">
    <source>
        <dbReference type="ARBA" id="ARBA00023136"/>
    </source>
</evidence>